<comment type="subunit">
    <text evidence="4">Component of the EKC/KEOPS complex composed of at least BUD32, CGI121, GON7, KAE1 and PCC1; the whole complex dimerizes.</text>
</comment>
<feature type="compositionally biased region" description="Acidic residues" evidence="14">
    <location>
        <begin position="115"/>
        <end position="131"/>
    </location>
</feature>
<accession>A0A168C9C6</accession>
<comment type="caution">
    <text evidence="15">The sequence shown here is derived from an EMBL/GenBank/DDBJ whole genome shotgun (WGS) entry which is preliminary data.</text>
</comment>
<dbReference type="Proteomes" id="UP000242877">
    <property type="component" value="Unassembled WGS sequence"/>
</dbReference>
<evidence type="ECO:0000256" key="14">
    <source>
        <dbReference type="SAM" id="MobiDB-lite"/>
    </source>
</evidence>
<evidence type="ECO:0000256" key="2">
    <source>
        <dbReference type="ARBA" id="ARBA00004574"/>
    </source>
</evidence>
<sequence>MAAPSTPITPAAVFQAVYTGPEQPENATGAASTSAQIEQKFVKQLKKPLPTPHVAGPTPLSASDRVAAKIAYLNELRELVPHMQADINTFLTARMEADKAALGEGKSAADRKKEEEEEANYGEENVEEDDM</sequence>
<dbReference type="VEuPathDB" id="FungiDB:AAP_01087"/>
<evidence type="ECO:0000256" key="12">
    <source>
        <dbReference type="ARBA" id="ARBA00023242"/>
    </source>
</evidence>
<dbReference type="AlphaFoldDB" id="A0A168C9C6"/>
<comment type="similarity">
    <text evidence="3">Belongs to the GON7 family.</text>
</comment>
<evidence type="ECO:0000256" key="11">
    <source>
        <dbReference type="ARBA" id="ARBA00023163"/>
    </source>
</evidence>
<comment type="subcellular location">
    <subcellularLocation>
        <location evidence="2">Chromosome</location>
        <location evidence="2">Telomere</location>
    </subcellularLocation>
    <subcellularLocation>
        <location evidence="1">Nucleus</location>
    </subcellularLocation>
</comment>
<feature type="region of interest" description="Disordered" evidence="14">
    <location>
        <begin position="100"/>
        <end position="131"/>
    </location>
</feature>
<proteinExistence type="inferred from homology"/>
<dbReference type="GO" id="GO:0000781">
    <property type="term" value="C:chromosome, telomeric region"/>
    <property type="evidence" value="ECO:0007669"/>
    <property type="project" value="UniProtKB-SubCell"/>
</dbReference>
<keyword evidence="10" id="KW-0010">Activator</keyword>
<evidence type="ECO:0000256" key="6">
    <source>
        <dbReference type="ARBA" id="ARBA00022454"/>
    </source>
</evidence>
<keyword evidence="16" id="KW-1185">Reference proteome</keyword>
<name>A0A168C9C6_9EURO</name>
<evidence type="ECO:0000256" key="4">
    <source>
        <dbReference type="ARBA" id="ARBA00011534"/>
    </source>
</evidence>
<gene>
    <name evidence="15" type="ORF">AAP_01087</name>
</gene>
<evidence type="ECO:0000256" key="10">
    <source>
        <dbReference type="ARBA" id="ARBA00023159"/>
    </source>
</evidence>
<dbReference type="EMBL" id="AZGZ01000003">
    <property type="protein sequence ID" value="KZZ96314.1"/>
    <property type="molecule type" value="Genomic_DNA"/>
</dbReference>
<comment type="function">
    <text evidence="13">Component of the EKC/KEOPS complex that is required for the formation of a threonylcarbamoyl group on adenosine at position 37 (t(6)A37) in tRNAs that read codons beginning with adenine. The complex is probably involved in the transfer of the threonylcarbamoyl moiety of threonylcarbamoyl-AMP (TC-AMP) to the N6 group of A37. GON7 likely plays a supporting role to the catalytic subunit KAE1 in the complex. The EKC/KEOPS complex also promotes both telomere uncapping and telomere elongation. The complex is required for efficient recruitment of transcriptional coactivators.</text>
</comment>
<evidence type="ECO:0000256" key="1">
    <source>
        <dbReference type="ARBA" id="ARBA00004123"/>
    </source>
</evidence>
<dbReference type="InterPro" id="IPR014849">
    <property type="entry name" value="EKC/KEOPS_Gon7"/>
</dbReference>
<organism evidence="15 16">
    <name type="scientific">Ascosphaera apis ARSEF 7405</name>
    <dbReference type="NCBI Taxonomy" id="392613"/>
    <lineage>
        <taxon>Eukaryota</taxon>
        <taxon>Fungi</taxon>
        <taxon>Dikarya</taxon>
        <taxon>Ascomycota</taxon>
        <taxon>Pezizomycotina</taxon>
        <taxon>Eurotiomycetes</taxon>
        <taxon>Eurotiomycetidae</taxon>
        <taxon>Onygenales</taxon>
        <taxon>Ascosphaeraceae</taxon>
        <taxon>Ascosphaera</taxon>
    </lineage>
</organism>
<dbReference type="GO" id="GO:0005634">
    <property type="term" value="C:nucleus"/>
    <property type="evidence" value="ECO:0007669"/>
    <property type="project" value="UniProtKB-SubCell"/>
</dbReference>
<dbReference type="GO" id="GO:0008033">
    <property type="term" value="P:tRNA processing"/>
    <property type="evidence" value="ECO:0007669"/>
    <property type="project" value="UniProtKB-KW"/>
</dbReference>
<keyword evidence="9" id="KW-0805">Transcription regulation</keyword>
<dbReference type="Pfam" id="PF08738">
    <property type="entry name" value="Gon7"/>
    <property type="match status" value="1"/>
</dbReference>
<evidence type="ECO:0000313" key="16">
    <source>
        <dbReference type="Proteomes" id="UP000242877"/>
    </source>
</evidence>
<evidence type="ECO:0000256" key="13">
    <source>
        <dbReference type="ARBA" id="ARBA00025393"/>
    </source>
</evidence>
<reference evidence="15 16" key="1">
    <citation type="journal article" date="2016" name="Genome Biol. Evol.">
        <title>Divergent and convergent evolution of fungal pathogenicity.</title>
        <authorList>
            <person name="Shang Y."/>
            <person name="Xiao G."/>
            <person name="Zheng P."/>
            <person name="Cen K."/>
            <person name="Zhan S."/>
            <person name="Wang C."/>
        </authorList>
    </citation>
    <scope>NUCLEOTIDE SEQUENCE [LARGE SCALE GENOMIC DNA]</scope>
    <source>
        <strain evidence="15 16">ARSEF 7405</strain>
    </source>
</reference>
<keyword evidence="6" id="KW-0158">Chromosome</keyword>
<evidence type="ECO:0000313" key="15">
    <source>
        <dbReference type="EMBL" id="KZZ96314.1"/>
    </source>
</evidence>
<evidence type="ECO:0000256" key="9">
    <source>
        <dbReference type="ARBA" id="ARBA00023015"/>
    </source>
</evidence>
<keyword evidence="7" id="KW-0819">tRNA processing</keyword>
<dbReference type="OrthoDB" id="2288868at2759"/>
<evidence type="ECO:0000256" key="7">
    <source>
        <dbReference type="ARBA" id="ARBA00022694"/>
    </source>
</evidence>
<keyword evidence="11" id="KW-0804">Transcription</keyword>
<evidence type="ECO:0000256" key="8">
    <source>
        <dbReference type="ARBA" id="ARBA00022895"/>
    </source>
</evidence>
<evidence type="ECO:0000256" key="5">
    <source>
        <dbReference type="ARBA" id="ARBA00019746"/>
    </source>
</evidence>
<protein>
    <recommendedName>
        <fullName evidence="5">EKC/KEOPS complex subunit GON7</fullName>
    </recommendedName>
</protein>
<keyword evidence="8" id="KW-0779">Telomere</keyword>
<evidence type="ECO:0000256" key="3">
    <source>
        <dbReference type="ARBA" id="ARBA00008529"/>
    </source>
</evidence>
<keyword evidence="12" id="KW-0539">Nucleus</keyword>
<feature type="compositionally biased region" description="Basic and acidic residues" evidence="14">
    <location>
        <begin position="100"/>
        <end position="114"/>
    </location>
</feature>